<feature type="transmembrane region" description="Helical" evidence="10">
    <location>
        <begin position="122"/>
        <end position="145"/>
    </location>
</feature>
<dbReference type="GO" id="GO:0009922">
    <property type="term" value="F:fatty acid elongase activity"/>
    <property type="evidence" value="ECO:0007669"/>
    <property type="project" value="InterPro"/>
</dbReference>
<keyword evidence="8 10" id="KW-0472">Membrane</keyword>
<keyword evidence="4 10" id="KW-0812">Transmembrane</keyword>
<feature type="transmembrane region" description="Helical" evidence="10">
    <location>
        <begin position="494"/>
        <end position="515"/>
    </location>
</feature>
<feature type="region of interest" description="Disordered" evidence="11">
    <location>
        <begin position="608"/>
        <end position="770"/>
    </location>
</feature>
<name>A0A139IT77_9PEZI</name>
<evidence type="ECO:0000256" key="3">
    <source>
        <dbReference type="ARBA" id="ARBA00022679"/>
    </source>
</evidence>
<feature type="transmembrane region" description="Helical" evidence="10">
    <location>
        <begin position="354"/>
        <end position="372"/>
    </location>
</feature>
<keyword evidence="3 10" id="KW-0808">Transferase</keyword>
<keyword evidence="7 10" id="KW-0443">Lipid metabolism</keyword>
<dbReference type="PANTHER" id="PTHR11157:SF169">
    <property type="entry name" value="ELONGATION OF FATTY ACIDS PROTEIN"/>
    <property type="match status" value="1"/>
</dbReference>
<feature type="compositionally biased region" description="Polar residues" evidence="11">
    <location>
        <begin position="608"/>
        <end position="627"/>
    </location>
</feature>
<gene>
    <name evidence="12" type="ORF">AC579_9616</name>
</gene>
<dbReference type="InterPro" id="IPR002076">
    <property type="entry name" value="ELO_fam"/>
</dbReference>
<feature type="region of interest" description="Disordered" evidence="11">
    <location>
        <begin position="789"/>
        <end position="830"/>
    </location>
</feature>
<evidence type="ECO:0000256" key="6">
    <source>
        <dbReference type="ARBA" id="ARBA00022989"/>
    </source>
</evidence>
<dbReference type="GO" id="GO:0034625">
    <property type="term" value="P:fatty acid elongation, monounsaturated fatty acid"/>
    <property type="evidence" value="ECO:0007669"/>
    <property type="project" value="TreeGrafter"/>
</dbReference>
<feature type="transmembrane region" description="Helical" evidence="10">
    <location>
        <begin position="165"/>
        <end position="187"/>
    </location>
</feature>
<protein>
    <recommendedName>
        <fullName evidence="10">Elongation of fatty acids protein</fullName>
        <ecNumber evidence="10">2.3.1.-</ecNumber>
    </recommendedName>
</protein>
<keyword evidence="5 10" id="KW-0276">Fatty acid metabolism</keyword>
<sequence>MPVPGPYCRGLQPPLTSHQPYQVGIIHHHNVFCLFTSFLFATAPAWRRHTTSRPSRPSFAAACLPPQHETRNTITMSGPHVHLQWPDFAFHNTFPPHSLPRALPPPVKERSFRAPFGIDKHLFNFALQWQVPITFASVYVIAVFFLNAYNRKRNNQKWWIAKQWWFRYFVIVHNALLALYSAATFLAMCRAIAHTWPGLHSETGLASVADALCKIHGPRGLGDATAFNTTINVWESKNQLIKLAYDGNPDPTDVGRLWNEGLAFWGWMFYVSKFYEVVDTAIIIAKGKRSKTLQTYHHSGAMLCMWAGIRYMSPPIWMFVFVNSFIHALMYTYYTLSALGYNSPTLLKRTLTSMQIAQFLWGASYAAAHLFVKYDIPVRTPYRVAVTISSVLSSATSKAAAASSTVSSVITTPSAFDWVAFGKKLLLRGLGEEGLAERVGVSHAAGRDFSGEAYVPEMQEKIQQFMERVEPLYETRWRQDWTKTSCIDTSGEAFAIYLNLLYLAPLTFLFARFFLQAYTNWGKPRTVKKTVESGKEAEKKTEERVEEIGERLEKKLESVDSKNIHDQLRRDVQAMKDGTFGGGRRVSQQVGDIERKVESIVERAQQQTKRLATQAESFSSTVSSRAKQTAKKSDSGASSPRKQSPSKKNGSRYASNDDLSTPGAQKDFAPKLEPKPSREALAEPSQSSESEKKQEDNLAGTQLTRPGSDFGNNQEPVAPSESTEQGLRPSARDGLPADWHSSREQSDNGSAKGTEQHQSYASVASIDDTDAMGKSGAIIDFAAEKAEQAQEEIQQLQKEVREEKPNSVPPVVPSKTEENPLEGTIRIGDD</sequence>
<dbReference type="STRING" id="113226.A0A139IT77"/>
<dbReference type="GO" id="GO:0042761">
    <property type="term" value="P:very long-chain fatty acid biosynthetic process"/>
    <property type="evidence" value="ECO:0007669"/>
    <property type="project" value="TreeGrafter"/>
</dbReference>
<comment type="subcellular location">
    <subcellularLocation>
        <location evidence="1">Membrane</location>
        <topology evidence="1">Multi-pass membrane protein</topology>
    </subcellularLocation>
</comment>
<dbReference type="Proteomes" id="UP000073492">
    <property type="component" value="Unassembled WGS sequence"/>
</dbReference>
<dbReference type="PANTHER" id="PTHR11157">
    <property type="entry name" value="FATTY ACID ACYL TRANSFERASE-RELATED"/>
    <property type="match status" value="1"/>
</dbReference>
<feature type="compositionally biased region" description="Polar residues" evidence="11">
    <location>
        <begin position="635"/>
        <end position="663"/>
    </location>
</feature>
<evidence type="ECO:0000313" key="13">
    <source>
        <dbReference type="Proteomes" id="UP000073492"/>
    </source>
</evidence>
<feature type="compositionally biased region" description="Basic and acidic residues" evidence="11">
    <location>
        <begin position="668"/>
        <end position="681"/>
    </location>
</feature>
<evidence type="ECO:0000256" key="4">
    <source>
        <dbReference type="ARBA" id="ARBA00022692"/>
    </source>
</evidence>
<evidence type="ECO:0000313" key="12">
    <source>
        <dbReference type="EMBL" id="KXT17978.1"/>
    </source>
</evidence>
<evidence type="ECO:0000256" key="5">
    <source>
        <dbReference type="ARBA" id="ARBA00022832"/>
    </source>
</evidence>
<dbReference type="GO" id="GO:0034626">
    <property type="term" value="P:fatty acid elongation, polyunsaturated fatty acid"/>
    <property type="evidence" value="ECO:0007669"/>
    <property type="project" value="TreeGrafter"/>
</dbReference>
<keyword evidence="2 10" id="KW-0444">Lipid biosynthesis</keyword>
<dbReference type="AlphaFoldDB" id="A0A139IT77"/>
<evidence type="ECO:0000256" key="10">
    <source>
        <dbReference type="RuleBase" id="RU361115"/>
    </source>
</evidence>
<comment type="catalytic activity">
    <reaction evidence="10">
        <text>an acyl-CoA + malonyl-CoA + H(+) = a 3-oxoacyl-CoA + CO2 + CoA</text>
        <dbReference type="Rhea" id="RHEA:50252"/>
        <dbReference type="ChEBI" id="CHEBI:15378"/>
        <dbReference type="ChEBI" id="CHEBI:16526"/>
        <dbReference type="ChEBI" id="CHEBI:57287"/>
        <dbReference type="ChEBI" id="CHEBI:57384"/>
        <dbReference type="ChEBI" id="CHEBI:58342"/>
        <dbReference type="ChEBI" id="CHEBI:90726"/>
    </reaction>
    <physiologicalReaction direction="left-to-right" evidence="10">
        <dbReference type="Rhea" id="RHEA:50253"/>
    </physiologicalReaction>
</comment>
<dbReference type="GO" id="GO:0030148">
    <property type="term" value="P:sphingolipid biosynthetic process"/>
    <property type="evidence" value="ECO:0007669"/>
    <property type="project" value="TreeGrafter"/>
</dbReference>
<proteinExistence type="inferred from homology"/>
<comment type="caution">
    <text evidence="12">The sequence shown here is derived from an EMBL/GenBank/DDBJ whole genome shotgun (WGS) entry which is preliminary data.</text>
</comment>
<dbReference type="GO" id="GO:0005789">
    <property type="term" value="C:endoplasmic reticulum membrane"/>
    <property type="evidence" value="ECO:0007669"/>
    <property type="project" value="TreeGrafter"/>
</dbReference>
<dbReference type="EMBL" id="LFZO01000012">
    <property type="protein sequence ID" value="KXT17978.1"/>
    <property type="molecule type" value="Genomic_DNA"/>
</dbReference>
<keyword evidence="6 10" id="KW-1133">Transmembrane helix</keyword>
<dbReference type="EC" id="2.3.1.-" evidence="10"/>
<feature type="compositionally biased region" description="Polar residues" evidence="11">
    <location>
        <begin position="747"/>
        <end position="762"/>
    </location>
</feature>
<evidence type="ECO:0000256" key="9">
    <source>
        <dbReference type="ARBA" id="ARBA00023160"/>
    </source>
</evidence>
<keyword evidence="13" id="KW-1185">Reference proteome</keyword>
<dbReference type="OrthoDB" id="10259681at2759"/>
<organism evidence="12 13">
    <name type="scientific">Pseudocercospora musae</name>
    <dbReference type="NCBI Taxonomy" id="113226"/>
    <lineage>
        <taxon>Eukaryota</taxon>
        <taxon>Fungi</taxon>
        <taxon>Dikarya</taxon>
        <taxon>Ascomycota</taxon>
        <taxon>Pezizomycotina</taxon>
        <taxon>Dothideomycetes</taxon>
        <taxon>Dothideomycetidae</taxon>
        <taxon>Mycosphaerellales</taxon>
        <taxon>Mycosphaerellaceae</taxon>
        <taxon>Pseudocercospora</taxon>
    </lineage>
</organism>
<dbReference type="Pfam" id="PF01151">
    <property type="entry name" value="ELO"/>
    <property type="match status" value="1"/>
</dbReference>
<dbReference type="GO" id="GO:0019367">
    <property type="term" value="P:fatty acid elongation, saturated fatty acid"/>
    <property type="evidence" value="ECO:0007669"/>
    <property type="project" value="TreeGrafter"/>
</dbReference>
<accession>A0A139IT77</accession>
<evidence type="ECO:0000256" key="8">
    <source>
        <dbReference type="ARBA" id="ARBA00023136"/>
    </source>
</evidence>
<evidence type="ECO:0000256" key="2">
    <source>
        <dbReference type="ARBA" id="ARBA00022516"/>
    </source>
</evidence>
<feature type="compositionally biased region" description="Polar residues" evidence="11">
    <location>
        <begin position="699"/>
        <end position="725"/>
    </location>
</feature>
<evidence type="ECO:0000256" key="7">
    <source>
        <dbReference type="ARBA" id="ARBA00023098"/>
    </source>
</evidence>
<reference evidence="12 13" key="1">
    <citation type="submission" date="2015-07" db="EMBL/GenBank/DDBJ databases">
        <title>Comparative genomics of the Sigatoka disease complex on banana suggests a link between parallel evolutionary changes in Pseudocercospora fijiensis and Pseudocercospora eumusae and increased virulence on the banana host.</title>
        <authorList>
            <person name="Chang T.-C."/>
            <person name="Salvucci A."/>
            <person name="Crous P.W."/>
            <person name="Stergiopoulos I."/>
        </authorList>
    </citation>
    <scope>NUCLEOTIDE SEQUENCE [LARGE SCALE GENOMIC DNA]</scope>
    <source>
        <strain evidence="12 13">CBS 116634</strain>
    </source>
</reference>
<evidence type="ECO:0000256" key="1">
    <source>
        <dbReference type="ARBA" id="ARBA00004141"/>
    </source>
</evidence>
<feature type="transmembrane region" description="Helical" evidence="10">
    <location>
        <begin position="315"/>
        <end position="334"/>
    </location>
</feature>
<comment type="similarity">
    <text evidence="10">Belongs to the ELO family.</text>
</comment>
<keyword evidence="9 10" id="KW-0275">Fatty acid biosynthesis</keyword>
<evidence type="ECO:0000256" key="11">
    <source>
        <dbReference type="SAM" id="MobiDB-lite"/>
    </source>
</evidence>